<feature type="compositionally biased region" description="Basic and acidic residues" evidence="14">
    <location>
        <begin position="30"/>
        <end position="40"/>
    </location>
</feature>
<comment type="cofactor">
    <cofactor evidence="1">
        <name>Mg(2+)</name>
        <dbReference type="ChEBI" id="CHEBI:18420"/>
    </cofactor>
</comment>
<dbReference type="STRING" id="1890364.A0A2P6NKB7"/>
<dbReference type="GO" id="GO:0031297">
    <property type="term" value="P:replication fork processing"/>
    <property type="evidence" value="ECO:0007669"/>
    <property type="project" value="TreeGrafter"/>
</dbReference>
<evidence type="ECO:0000256" key="14">
    <source>
        <dbReference type="SAM" id="MobiDB-lite"/>
    </source>
</evidence>
<reference evidence="16 17" key="1">
    <citation type="journal article" date="2018" name="Genome Biol. Evol.">
        <title>Multiple Roots of Fruiting Body Formation in Amoebozoa.</title>
        <authorList>
            <person name="Hillmann F."/>
            <person name="Forbes G."/>
            <person name="Novohradska S."/>
            <person name="Ferling I."/>
            <person name="Riege K."/>
            <person name="Groth M."/>
            <person name="Westermann M."/>
            <person name="Marz M."/>
            <person name="Spaller T."/>
            <person name="Winckler T."/>
            <person name="Schaap P."/>
            <person name="Glockner G."/>
        </authorList>
    </citation>
    <scope>NUCLEOTIDE SEQUENCE [LARGE SCALE GENOMIC DNA]</scope>
    <source>
        <strain evidence="16 17">Jena</strain>
    </source>
</reference>
<evidence type="ECO:0000256" key="1">
    <source>
        <dbReference type="ARBA" id="ARBA00001946"/>
    </source>
</evidence>
<dbReference type="InParanoid" id="A0A2P6NKB7"/>
<dbReference type="Gene3D" id="3.40.50.10130">
    <property type="match status" value="1"/>
</dbReference>
<feature type="region of interest" description="Disordered" evidence="14">
    <location>
        <begin position="102"/>
        <end position="289"/>
    </location>
</feature>
<dbReference type="GO" id="GO:0005634">
    <property type="term" value="C:nucleus"/>
    <property type="evidence" value="ECO:0007669"/>
    <property type="project" value="UniProtKB-SubCell"/>
</dbReference>
<feature type="domain" description="ERCC4" evidence="15">
    <location>
        <begin position="300"/>
        <end position="460"/>
    </location>
</feature>
<dbReference type="OrthoDB" id="343092at2759"/>
<evidence type="ECO:0000256" key="7">
    <source>
        <dbReference type="ARBA" id="ARBA00022763"/>
    </source>
</evidence>
<evidence type="ECO:0000259" key="15">
    <source>
        <dbReference type="Pfam" id="PF02732"/>
    </source>
</evidence>
<dbReference type="Gene3D" id="1.10.150.670">
    <property type="entry name" value="Crossover junction endonuclease EME1, DNA-binding domain"/>
    <property type="match status" value="1"/>
</dbReference>
<feature type="compositionally biased region" description="Basic residues" evidence="14">
    <location>
        <begin position="41"/>
        <end position="51"/>
    </location>
</feature>
<dbReference type="PANTHER" id="PTHR21077:SF5">
    <property type="entry name" value="CROSSOVER JUNCTION ENDONUCLEASE MMS4"/>
    <property type="match status" value="1"/>
</dbReference>
<dbReference type="AlphaFoldDB" id="A0A2P6NKB7"/>
<evidence type="ECO:0000256" key="4">
    <source>
        <dbReference type="ARBA" id="ARBA00022722"/>
    </source>
</evidence>
<evidence type="ECO:0000256" key="10">
    <source>
        <dbReference type="ARBA" id="ARBA00023172"/>
    </source>
</evidence>
<evidence type="ECO:0000256" key="6">
    <source>
        <dbReference type="ARBA" id="ARBA00022759"/>
    </source>
</evidence>
<keyword evidence="13" id="KW-0469">Meiosis</keyword>
<evidence type="ECO:0000256" key="12">
    <source>
        <dbReference type="ARBA" id="ARBA00023242"/>
    </source>
</evidence>
<dbReference type="InterPro" id="IPR006166">
    <property type="entry name" value="ERCC4_domain"/>
</dbReference>
<evidence type="ECO:0000313" key="16">
    <source>
        <dbReference type="EMBL" id="PRP84403.1"/>
    </source>
</evidence>
<dbReference type="GO" id="GO:0003677">
    <property type="term" value="F:DNA binding"/>
    <property type="evidence" value="ECO:0007669"/>
    <property type="project" value="InterPro"/>
</dbReference>
<keyword evidence="4" id="KW-0540">Nuclease</keyword>
<feature type="region of interest" description="Disordered" evidence="14">
    <location>
        <begin position="1"/>
        <end position="77"/>
    </location>
</feature>
<feature type="compositionally biased region" description="Basic and acidic residues" evidence="14">
    <location>
        <begin position="169"/>
        <end position="289"/>
    </location>
</feature>
<dbReference type="PANTHER" id="PTHR21077">
    <property type="entry name" value="EME1 PROTEIN"/>
    <property type="match status" value="1"/>
</dbReference>
<keyword evidence="17" id="KW-1185">Reference proteome</keyword>
<keyword evidence="9" id="KW-0460">Magnesium</keyword>
<comment type="caution">
    <text evidence="16">The sequence shown here is derived from an EMBL/GenBank/DDBJ whole genome shotgun (WGS) entry which is preliminary data.</text>
</comment>
<keyword evidence="12" id="KW-0539">Nucleus</keyword>
<keyword evidence="7" id="KW-0227">DNA damage</keyword>
<accession>A0A2P6NKB7</accession>
<evidence type="ECO:0000256" key="5">
    <source>
        <dbReference type="ARBA" id="ARBA00022723"/>
    </source>
</evidence>
<dbReference type="InterPro" id="IPR042530">
    <property type="entry name" value="EME1/EME2_C"/>
</dbReference>
<dbReference type="InterPro" id="IPR033310">
    <property type="entry name" value="Mms4/EME1/EME2"/>
</dbReference>
<gene>
    <name evidence="16" type="ORF">PROFUN_08083</name>
</gene>
<dbReference type="EMBL" id="MDYQ01000063">
    <property type="protein sequence ID" value="PRP84403.1"/>
    <property type="molecule type" value="Genomic_DNA"/>
</dbReference>
<evidence type="ECO:0000313" key="17">
    <source>
        <dbReference type="Proteomes" id="UP000241769"/>
    </source>
</evidence>
<protein>
    <recommendedName>
        <fullName evidence="15">ERCC4 domain-containing protein</fullName>
    </recommendedName>
</protein>
<sequence length="566" mass="65103">MSGVLNLISSDEEGEDEDDFDLSKPAWLRAIDKKTSEPSKKTKLPSPKKRASSQPSEIHFPIRDTKEHEVPKKQEEEKVIIPPKTSTSTVVPVTIKPPPVCVTLISSDDEPSPPKKDEDTSFEELRSFSQLLSVSPIDHSDDDHSCVDFDGVTAATNGRKKKIEEEDIEPPKKDKKSRKENSQSRDTQESEKRRKKRPSEEEPDRRKLARQEEKERSEVEREVEREVKRKFEEKRKKEEEKDKEKKKKEEEKKRREEEKKKKSEEREREKQRKNEEKEREKENNRKRTPEELMALVKMKIDSRISQTKSGATILQRITTEVGCNTETSTREICNSIEWEVASPNDPNSVRMIDKVLVFLTGDVYVNLLKTSKFHEFVRKVRNNQEGRKVIYLIEGINRALSHEQRQGSKALRNITEEEEGVVIIGKAEIEKSFIWLQIEAEAHVHTTGGVDTTFEYIYNMTKIFSLPPEEETSSNFHLGSVIRLRDEPAWVAQLVQIPGLAVQTAKAIARVYPSLGHLMRAYEDGGGGEVLADVEKGGRKIGPSLSNKIYRYFTEENGNTLIEDLK</sequence>
<comment type="similarity">
    <text evidence="3">Belongs to the EME1/MMS4 family.</text>
</comment>
<organism evidence="16 17">
    <name type="scientific">Planoprotostelium fungivorum</name>
    <dbReference type="NCBI Taxonomy" id="1890364"/>
    <lineage>
        <taxon>Eukaryota</taxon>
        <taxon>Amoebozoa</taxon>
        <taxon>Evosea</taxon>
        <taxon>Variosea</taxon>
        <taxon>Cavosteliida</taxon>
        <taxon>Cavosteliaceae</taxon>
        <taxon>Planoprotostelium</taxon>
    </lineage>
</organism>
<dbReference type="GO" id="GO:0031573">
    <property type="term" value="P:mitotic intra-S DNA damage checkpoint signaling"/>
    <property type="evidence" value="ECO:0007669"/>
    <property type="project" value="TreeGrafter"/>
</dbReference>
<dbReference type="GO" id="GO:0000712">
    <property type="term" value="P:resolution of meiotic recombination intermediates"/>
    <property type="evidence" value="ECO:0007669"/>
    <property type="project" value="TreeGrafter"/>
</dbReference>
<evidence type="ECO:0000256" key="11">
    <source>
        <dbReference type="ARBA" id="ARBA00023204"/>
    </source>
</evidence>
<feature type="compositionally biased region" description="Acidic residues" evidence="14">
    <location>
        <begin position="10"/>
        <end position="20"/>
    </location>
</feature>
<proteinExistence type="inferred from homology"/>
<dbReference type="GO" id="GO:0008821">
    <property type="term" value="F:crossover junction DNA endonuclease activity"/>
    <property type="evidence" value="ECO:0007669"/>
    <property type="project" value="TreeGrafter"/>
</dbReference>
<evidence type="ECO:0000256" key="8">
    <source>
        <dbReference type="ARBA" id="ARBA00022801"/>
    </source>
</evidence>
<evidence type="ECO:0000256" key="3">
    <source>
        <dbReference type="ARBA" id="ARBA00005313"/>
    </source>
</evidence>
<dbReference type="Pfam" id="PF21292">
    <property type="entry name" value="EME1-MUS81_C"/>
    <property type="match status" value="1"/>
</dbReference>
<evidence type="ECO:0000256" key="13">
    <source>
        <dbReference type="ARBA" id="ARBA00023254"/>
    </source>
</evidence>
<keyword evidence="10" id="KW-0233">DNA recombination</keyword>
<dbReference type="GO" id="GO:0046872">
    <property type="term" value="F:metal ion binding"/>
    <property type="evidence" value="ECO:0007669"/>
    <property type="project" value="UniProtKB-KW"/>
</dbReference>
<feature type="compositionally biased region" description="Basic and acidic residues" evidence="14">
    <location>
        <begin position="138"/>
        <end position="147"/>
    </location>
</feature>
<name>A0A2P6NKB7_9EUKA</name>
<keyword evidence="8" id="KW-0378">Hydrolase</keyword>
<dbReference type="GO" id="GO:0006302">
    <property type="term" value="P:double-strand break repair"/>
    <property type="evidence" value="ECO:0007669"/>
    <property type="project" value="TreeGrafter"/>
</dbReference>
<keyword evidence="11" id="KW-0234">DNA repair</keyword>
<evidence type="ECO:0000256" key="9">
    <source>
        <dbReference type="ARBA" id="ARBA00022842"/>
    </source>
</evidence>
<keyword evidence="5" id="KW-0479">Metal-binding</keyword>
<comment type="subcellular location">
    <subcellularLocation>
        <location evidence="2">Nucleus</location>
    </subcellularLocation>
</comment>
<dbReference type="GO" id="GO:0048476">
    <property type="term" value="C:Holliday junction resolvase complex"/>
    <property type="evidence" value="ECO:0007669"/>
    <property type="project" value="InterPro"/>
</dbReference>
<dbReference type="Pfam" id="PF02732">
    <property type="entry name" value="ERCC4"/>
    <property type="match status" value="1"/>
</dbReference>
<feature type="compositionally biased region" description="Basic and acidic residues" evidence="14">
    <location>
        <begin position="112"/>
        <end position="126"/>
    </location>
</feature>
<feature type="compositionally biased region" description="Basic and acidic residues" evidence="14">
    <location>
        <begin position="60"/>
        <end position="77"/>
    </location>
</feature>
<keyword evidence="6" id="KW-0255">Endonuclease</keyword>
<evidence type="ECO:0000256" key="2">
    <source>
        <dbReference type="ARBA" id="ARBA00004123"/>
    </source>
</evidence>
<dbReference type="Proteomes" id="UP000241769">
    <property type="component" value="Unassembled WGS sequence"/>
</dbReference>